<sequence length="164" mass="18691">MVEKYDLISQVILRFEGNFPSGAHLFEVRVRVSQSRGKRRVWYLVDDQNTASLVKLHGGWRHVMMKILSLFMDPTISCPGKRIVLPNINIDTIATNSRFLILSLPNQEMSRKLPFAIQKVLKGIGEDPKSVKRCVISEPYLLFSSEVEILEGLSDQGVSHVRRI</sequence>
<proteinExistence type="predicted"/>
<accession>A0A8X6UT91</accession>
<organism evidence="1 2">
    <name type="scientific">Trichonephila clavipes</name>
    <name type="common">Golden silk orbweaver</name>
    <name type="synonym">Nephila clavipes</name>
    <dbReference type="NCBI Taxonomy" id="2585209"/>
    <lineage>
        <taxon>Eukaryota</taxon>
        <taxon>Metazoa</taxon>
        <taxon>Ecdysozoa</taxon>
        <taxon>Arthropoda</taxon>
        <taxon>Chelicerata</taxon>
        <taxon>Arachnida</taxon>
        <taxon>Araneae</taxon>
        <taxon>Araneomorphae</taxon>
        <taxon>Entelegynae</taxon>
        <taxon>Araneoidea</taxon>
        <taxon>Nephilidae</taxon>
        <taxon>Trichonephila</taxon>
    </lineage>
</organism>
<comment type="caution">
    <text evidence="1">The sequence shown here is derived from an EMBL/GenBank/DDBJ whole genome shotgun (WGS) entry which is preliminary data.</text>
</comment>
<gene>
    <name evidence="1" type="ORF">TNCV_3529101</name>
</gene>
<keyword evidence="2" id="KW-1185">Reference proteome</keyword>
<dbReference type="EMBL" id="BMAU01021136">
    <property type="protein sequence ID" value="GFX91711.1"/>
    <property type="molecule type" value="Genomic_DNA"/>
</dbReference>
<reference evidence="1" key="1">
    <citation type="submission" date="2020-08" db="EMBL/GenBank/DDBJ databases">
        <title>Multicomponent nature underlies the extraordinary mechanical properties of spider dragline silk.</title>
        <authorList>
            <person name="Kono N."/>
            <person name="Nakamura H."/>
            <person name="Mori M."/>
            <person name="Yoshida Y."/>
            <person name="Ohtoshi R."/>
            <person name="Malay A.D."/>
            <person name="Moran D.A.P."/>
            <person name="Tomita M."/>
            <person name="Numata K."/>
            <person name="Arakawa K."/>
        </authorList>
    </citation>
    <scope>NUCLEOTIDE SEQUENCE</scope>
</reference>
<dbReference type="Proteomes" id="UP000887159">
    <property type="component" value="Unassembled WGS sequence"/>
</dbReference>
<name>A0A8X6UT91_TRICX</name>
<protein>
    <submittedName>
        <fullName evidence="1">Uncharacterized protein</fullName>
    </submittedName>
</protein>
<dbReference type="AlphaFoldDB" id="A0A8X6UT91"/>
<evidence type="ECO:0000313" key="1">
    <source>
        <dbReference type="EMBL" id="GFX91711.1"/>
    </source>
</evidence>
<evidence type="ECO:0000313" key="2">
    <source>
        <dbReference type="Proteomes" id="UP000887159"/>
    </source>
</evidence>